<dbReference type="Proteomes" id="UP000319716">
    <property type="component" value="Unassembled WGS sequence"/>
</dbReference>
<gene>
    <name evidence="1" type="ORF">NBRC111894_518</name>
</gene>
<dbReference type="AlphaFoldDB" id="A0A4Y1Z7J9"/>
<evidence type="ECO:0000313" key="2">
    <source>
        <dbReference type="Proteomes" id="UP000319716"/>
    </source>
</evidence>
<name>A0A4Y1Z7J9_9BACL</name>
<accession>A0A4Y1Z7J9</accession>
<evidence type="ECO:0000313" key="1">
    <source>
        <dbReference type="EMBL" id="GAY74964.1"/>
    </source>
</evidence>
<proteinExistence type="predicted"/>
<dbReference type="EMBL" id="BEXB01000003">
    <property type="protein sequence ID" value="GAY74964.1"/>
    <property type="molecule type" value="Genomic_DNA"/>
</dbReference>
<sequence>MLWRLRDLALLMRDSEIPQINCVSEEAPRCKRSHAVDASS</sequence>
<reference evidence="1 2" key="1">
    <citation type="submission" date="2017-11" db="EMBL/GenBank/DDBJ databases">
        <title>Draft Genome Sequence of Sporolactobacillus inulinus NBRC 111894 Isolated from Koso, a Japanese Sugar-Vegetable Fermented Beverage.</title>
        <authorList>
            <person name="Chiou T.Y."/>
            <person name="Oshima K."/>
            <person name="Suda W."/>
            <person name="Hattori M."/>
            <person name="Takahashi T."/>
        </authorList>
    </citation>
    <scope>NUCLEOTIDE SEQUENCE [LARGE SCALE GENOMIC DNA]</scope>
    <source>
        <strain evidence="1 2">NBRC111894</strain>
    </source>
</reference>
<comment type="caution">
    <text evidence="1">The sequence shown here is derived from an EMBL/GenBank/DDBJ whole genome shotgun (WGS) entry which is preliminary data.</text>
</comment>
<protein>
    <submittedName>
        <fullName evidence="1">Uncharacterized protein</fullName>
    </submittedName>
</protein>
<organism evidence="1 2">
    <name type="scientific">Sporolactobacillus inulinus</name>
    <dbReference type="NCBI Taxonomy" id="2078"/>
    <lineage>
        <taxon>Bacteria</taxon>
        <taxon>Bacillati</taxon>
        <taxon>Bacillota</taxon>
        <taxon>Bacilli</taxon>
        <taxon>Bacillales</taxon>
        <taxon>Sporolactobacillaceae</taxon>
        <taxon>Sporolactobacillus</taxon>
    </lineage>
</organism>